<proteinExistence type="predicted"/>
<accession>A0A6C0AE95</accession>
<reference evidence="1" key="1">
    <citation type="journal article" date="2020" name="Nature">
        <title>Giant virus diversity and host interactions through global metagenomics.</title>
        <authorList>
            <person name="Schulz F."/>
            <person name="Roux S."/>
            <person name="Paez-Espino D."/>
            <person name="Jungbluth S."/>
            <person name="Walsh D.A."/>
            <person name="Denef V.J."/>
            <person name="McMahon K.D."/>
            <person name="Konstantinidis K.T."/>
            <person name="Eloe-Fadrosh E.A."/>
            <person name="Kyrpides N.C."/>
            <person name="Woyke T."/>
        </authorList>
    </citation>
    <scope>NUCLEOTIDE SEQUENCE</scope>
    <source>
        <strain evidence="1">GVMAG-S-1021933-23</strain>
    </source>
</reference>
<protein>
    <submittedName>
        <fullName evidence="1">Uncharacterized protein</fullName>
    </submittedName>
</protein>
<name>A0A6C0AE95_9ZZZZ</name>
<sequence>MEPLGFRVHSGAQEKLFMIIYHLSFLQIFNLSEME</sequence>
<organism evidence="1">
    <name type="scientific">viral metagenome</name>
    <dbReference type="NCBI Taxonomy" id="1070528"/>
    <lineage>
        <taxon>unclassified sequences</taxon>
        <taxon>metagenomes</taxon>
        <taxon>organismal metagenomes</taxon>
    </lineage>
</organism>
<evidence type="ECO:0000313" key="1">
    <source>
        <dbReference type="EMBL" id="QHS78069.1"/>
    </source>
</evidence>
<dbReference type="AlphaFoldDB" id="A0A6C0AE95"/>
<dbReference type="EMBL" id="MN740594">
    <property type="protein sequence ID" value="QHS78069.1"/>
    <property type="molecule type" value="Genomic_DNA"/>
</dbReference>